<proteinExistence type="predicted"/>
<dbReference type="RefSeq" id="WP_343903828.1">
    <property type="nucleotide sequence ID" value="NZ_BAAAIS010000002.1"/>
</dbReference>
<dbReference type="PRINTS" id="PR00455">
    <property type="entry name" value="HTHTETR"/>
</dbReference>
<dbReference type="EMBL" id="JBHUFL010000002">
    <property type="protein sequence ID" value="MFD1834551.1"/>
    <property type="molecule type" value="Genomic_DNA"/>
</dbReference>
<comment type="caution">
    <text evidence="6">The sequence shown here is derived from an EMBL/GenBank/DDBJ whole genome shotgun (WGS) entry which is preliminary data.</text>
</comment>
<evidence type="ECO:0000256" key="3">
    <source>
        <dbReference type="ARBA" id="ARBA00023163"/>
    </source>
</evidence>
<organism evidence="6 7">
    <name type="scientific">Brachybacterium rhamnosum</name>
    <dbReference type="NCBI Taxonomy" id="173361"/>
    <lineage>
        <taxon>Bacteria</taxon>
        <taxon>Bacillati</taxon>
        <taxon>Actinomycetota</taxon>
        <taxon>Actinomycetes</taxon>
        <taxon>Micrococcales</taxon>
        <taxon>Dermabacteraceae</taxon>
        <taxon>Brachybacterium</taxon>
    </lineage>
</organism>
<name>A0ABW4PV22_9MICO</name>
<keyword evidence="3" id="KW-0804">Transcription</keyword>
<dbReference type="Pfam" id="PF00440">
    <property type="entry name" value="TetR_N"/>
    <property type="match status" value="1"/>
</dbReference>
<dbReference type="PANTHER" id="PTHR30055">
    <property type="entry name" value="HTH-TYPE TRANSCRIPTIONAL REGULATOR RUTR"/>
    <property type="match status" value="1"/>
</dbReference>
<evidence type="ECO:0000313" key="6">
    <source>
        <dbReference type="EMBL" id="MFD1834551.1"/>
    </source>
</evidence>
<dbReference type="InterPro" id="IPR001647">
    <property type="entry name" value="HTH_TetR"/>
</dbReference>
<evidence type="ECO:0000256" key="2">
    <source>
        <dbReference type="ARBA" id="ARBA00023125"/>
    </source>
</evidence>
<gene>
    <name evidence="6" type="ORF">ACFSDA_05610</name>
</gene>
<dbReference type="SUPFAM" id="SSF46689">
    <property type="entry name" value="Homeodomain-like"/>
    <property type="match status" value="1"/>
</dbReference>
<feature type="DNA-binding region" description="H-T-H motif" evidence="4">
    <location>
        <begin position="37"/>
        <end position="56"/>
    </location>
</feature>
<evidence type="ECO:0000259" key="5">
    <source>
        <dbReference type="PROSITE" id="PS50977"/>
    </source>
</evidence>
<dbReference type="Gene3D" id="1.10.357.10">
    <property type="entry name" value="Tetracycline Repressor, domain 2"/>
    <property type="match status" value="1"/>
</dbReference>
<reference evidence="7" key="1">
    <citation type="journal article" date="2019" name="Int. J. Syst. Evol. Microbiol.">
        <title>The Global Catalogue of Microorganisms (GCM) 10K type strain sequencing project: providing services to taxonomists for standard genome sequencing and annotation.</title>
        <authorList>
            <consortium name="The Broad Institute Genomics Platform"/>
            <consortium name="The Broad Institute Genome Sequencing Center for Infectious Disease"/>
            <person name="Wu L."/>
            <person name="Ma J."/>
        </authorList>
    </citation>
    <scope>NUCLEOTIDE SEQUENCE [LARGE SCALE GENOMIC DNA]</scope>
    <source>
        <strain evidence="7">JCM 11650</strain>
    </source>
</reference>
<keyword evidence="1" id="KW-0805">Transcription regulation</keyword>
<evidence type="ECO:0000313" key="7">
    <source>
        <dbReference type="Proteomes" id="UP001597280"/>
    </source>
</evidence>
<sequence>MSEKSAPVARSRGERTADAIEKAALELVAEHGYADVTVAMISEAAGISQRTFFNHYPTKEDALLGRHMPRIDQSAARRFIVGTGPVLLDAVGIVTPPPMDLPFSLEQRMRVVTSHPDLLAAQMQRIFALEEELGEIIQLRVRNEHPDLPEEEVEPTAEMITSLIAGMIRSLGHLAHHGAGSTPEGEERSYDDVLDRARELLTTILHVGPA</sequence>
<dbReference type="PANTHER" id="PTHR30055:SF238">
    <property type="entry name" value="MYCOFACTOCIN BIOSYNTHESIS TRANSCRIPTIONAL REGULATOR MFTR-RELATED"/>
    <property type="match status" value="1"/>
</dbReference>
<accession>A0ABW4PV22</accession>
<protein>
    <submittedName>
        <fullName evidence="6">TetR/AcrR family transcriptional regulator</fullName>
    </submittedName>
</protein>
<dbReference type="InterPro" id="IPR050109">
    <property type="entry name" value="HTH-type_TetR-like_transc_reg"/>
</dbReference>
<keyword evidence="7" id="KW-1185">Reference proteome</keyword>
<evidence type="ECO:0000256" key="4">
    <source>
        <dbReference type="PROSITE-ProRule" id="PRU00335"/>
    </source>
</evidence>
<feature type="domain" description="HTH tetR-type" evidence="5">
    <location>
        <begin position="14"/>
        <end position="74"/>
    </location>
</feature>
<keyword evidence="2 4" id="KW-0238">DNA-binding</keyword>
<dbReference type="Proteomes" id="UP001597280">
    <property type="component" value="Unassembled WGS sequence"/>
</dbReference>
<dbReference type="InterPro" id="IPR009057">
    <property type="entry name" value="Homeodomain-like_sf"/>
</dbReference>
<evidence type="ECO:0000256" key="1">
    <source>
        <dbReference type="ARBA" id="ARBA00023015"/>
    </source>
</evidence>
<dbReference type="PROSITE" id="PS50977">
    <property type="entry name" value="HTH_TETR_2"/>
    <property type="match status" value="1"/>
</dbReference>